<dbReference type="Pfam" id="PF04055">
    <property type="entry name" value="Radical_SAM"/>
    <property type="match status" value="1"/>
</dbReference>
<reference evidence="8" key="2">
    <citation type="submission" date="2016-04" db="EMBL/GenBank/DDBJ databases">
        <title>First Complete Genome Sequence of a Subdivision 6 Acidobacterium.</title>
        <authorList>
            <person name="Huang S."/>
            <person name="Vieira S."/>
            <person name="Bunk B."/>
            <person name="Riedel T."/>
            <person name="Sproeer C."/>
            <person name="Overmann J."/>
        </authorList>
    </citation>
    <scope>NUCLEOTIDE SEQUENCE [LARGE SCALE GENOMIC DNA]</scope>
    <source>
        <strain evidence="8">DSM 100886 HEG_-6_39</strain>
    </source>
</reference>
<dbReference type="InterPro" id="IPR050377">
    <property type="entry name" value="Radical_SAM_PqqE_MftC-like"/>
</dbReference>
<dbReference type="PANTHER" id="PTHR11228">
    <property type="entry name" value="RADICAL SAM DOMAIN PROTEIN"/>
    <property type="match status" value="1"/>
</dbReference>
<dbReference type="CDD" id="cd01335">
    <property type="entry name" value="Radical_SAM"/>
    <property type="match status" value="1"/>
</dbReference>
<evidence type="ECO:0000256" key="3">
    <source>
        <dbReference type="ARBA" id="ARBA00022723"/>
    </source>
</evidence>
<proteinExistence type="predicted"/>
<dbReference type="Pfam" id="PF13186">
    <property type="entry name" value="SPASM"/>
    <property type="match status" value="1"/>
</dbReference>
<dbReference type="InterPro" id="IPR058240">
    <property type="entry name" value="rSAM_sf"/>
</dbReference>
<evidence type="ECO:0000256" key="2">
    <source>
        <dbReference type="ARBA" id="ARBA00022691"/>
    </source>
</evidence>
<name>A0A143PI94_LUTPR</name>
<dbReference type="Proteomes" id="UP000076079">
    <property type="component" value="Chromosome"/>
</dbReference>
<dbReference type="InterPro" id="IPR023885">
    <property type="entry name" value="4Fe4S-binding_SPASM_dom"/>
</dbReference>
<evidence type="ECO:0000256" key="4">
    <source>
        <dbReference type="ARBA" id="ARBA00023004"/>
    </source>
</evidence>
<keyword evidence="4" id="KW-0408">Iron</keyword>
<dbReference type="RefSeq" id="WP_110170000.1">
    <property type="nucleotide sequence ID" value="NZ_CP015136.1"/>
</dbReference>
<dbReference type="Gene3D" id="3.20.20.70">
    <property type="entry name" value="Aldolase class I"/>
    <property type="match status" value="1"/>
</dbReference>
<dbReference type="SFLD" id="SFLDS00029">
    <property type="entry name" value="Radical_SAM"/>
    <property type="match status" value="1"/>
</dbReference>
<dbReference type="PANTHER" id="PTHR11228:SF7">
    <property type="entry name" value="PQQA PEPTIDE CYCLASE"/>
    <property type="match status" value="1"/>
</dbReference>
<dbReference type="KEGG" id="abac:LuPra_01324"/>
<dbReference type="InterPro" id="IPR007197">
    <property type="entry name" value="rSAM"/>
</dbReference>
<dbReference type="InterPro" id="IPR013785">
    <property type="entry name" value="Aldolase_TIM"/>
</dbReference>
<evidence type="ECO:0000256" key="1">
    <source>
        <dbReference type="ARBA" id="ARBA00001966"/>
    </source>
</evidence>
<comment type="cofactor">
    <cofactor evidence="1">
        <name>[4Fe-4S] cluster</name>
        <dbReference type="ChEBI" id="CHEBI:49883"/>
    </cofactor>
</comment>
<gene>
    <name evidence="7" type="primary">albA_1</name>
    <name evidence="7" type="ORF">LuPra_01324</name>
</gene>
<protein>
    <submittedName>
        <fullName evidence="7">Antilisterial bacteriocin subtilosin biosynthesis protein AlbA</fullName>
    </submittedName>
</protein>
<organism evidence="7 8">
    <name type="scientific">Luteitalea pratensis</name>
    <dbReference type="NCBI Taxonomy" id="1855912"/>
    <lineage>
        <taxon>Bacteria</taxon>
        <taxon>Pseudomonadati</taxon>
        <taxon>Acidobacteriota</taxon>
        <taxon>Vicinamibacteria</taxon>
        <taxon>Vicinamibacterales</taxon>
        <taxon>Vicinamibacteraceae</taxon>
        <taxon>Luteitalea</taxon>
    </lineage>
</organism>
<evidence type="ECO:0000313" key="7">
    <source>
        <dbReference type="EMBL" id="AMY08136.1"/>
    </source>
</evidence>
<evidence type="ECO:0000313" key="8">
    <source>
        <dbReference type="Proteomes" id="UP000076079"/>
    </source>
</evidence>
<dbReference type="SUPFAM" id="SSF102114">
    <property type="entry name" value="Radical SAM enzymes"/>
    <property type="match status" value="1"/>
</dbReference>
<keyword evidence="8" id="KW-1185">Reference proteome</keyword>
<dbReference type="PROSITE" id="PS51918">
    <property type="entry name" value="RADICAL_SAM"/>
    <property type="match status" value="1"/>
</dbReference>
<dbReference type="GO" id="GO:0003824">
    <property type="term" value="F:catalytic activity"/>
    <property type="evidence" value="ECO:0007669"/>
    <property type="project" value="InterPro"/>
</dbReference>
<dbReference type="SFLD" id="SFLDG01067">
    <property type="entry name" value="SPASM/twitch_domain_containing"/>
    <property type="match status" value="1"/>
</dbReference>
<dbReference type="CDD" id="cd21109">
    <property type="entry name" value="SPASM"/>
    <property type="match status" value="1"/>
</dbReference>
<dbReference type="STRING" id="1855912.LuPra_01324"/>
<sequence length="382" mass="42353">MTAAGRAPSHALDGWRRTALLGAALLGTTVTRPSAPAKVNFALTYWCQYRCRTCNIWQRKPTDELTTDEVLAFVRENPGITWADLTGGEIFLRPDIETILDAVVQGWRRLALLHFPTNGFLTDRIVSAVERIAGRGPARTIITVSLDGNEALNDSVRGIKGGFRRQIETFRALRRIDGVTTVLGITLSSYNVGRFAETFDACAQEIPGLTADDLHLNVAQVSGHYYDNGGLEGIRPDPADVRRELRVYRQRKGVPRSAQDLLERVYLRYLDRFLTTGRTPMPCHALRASCFVDPWGVVYPCITYSRPLGRLRDTGMRLAPIWNAAETGAVQREIWQGQCPQCWTACEAYQSILGNVLAGRLGAPRDVQTDAAAAPVATERVR</sequence>
<accession>A0A143PI94</accession>
<evidence type="ECO:0000259" key="6">
    <source>
        <dbReference type="PROSITE" id="PS51918"/>
    </source>
</evidence>
<dbReference type="OrthoDB" id="9808591at2"/>
<keyword evidence="3" id="KW-0479">Metal-binding</keyword>
<dbReference type="EMBL" id="CP015136">
    <property type="protein sequence ID" value="AMY08136.1"/>
    <property type="molecule type" value="Genomic_DNA"/>
</dbReference>
<keyword evidence="2" id="KW-0949">S-adenosyl-L-methionine</keyword>
<reference evidence="7 8" key="1">
    <citation type="journal article" date="2016" name="Genome Announc.">
        <title>First Complete Genome Sequence of a Subdivision 6 Acidobacterium Strain.</title>
        <authorList>
            <person name="Huang S."/>
            <person name="Vieira S."/>
            <person name="Bunk B."/>
            <person name="Riedel T."/>
            <person name="Sproer C."/>
            <person name="Overmann J."/>
        </authorList>
    </citation>
    <scope>NUCLEOTIDE SEQUENCE [LARGE SCALE GENOMIC DNA]</scope>
    <source>
        <strain evidence="8">DSM 100886 HEG_-6_39</strain>
    </source>
</reference>
<feature type="domain" description="Radical SAM core" evidence="6">
    <location>
        <begin position="31"/>
        <end position="255"/>
    </location>
</feature>
<dbReference type="AlphaFoldDB" id="A0A143PI94"/>
<dbReference type="GO" id="GO:0051536">
    <property type="term" value="F:iron-sulfur cluster binding"/>
    <property type="evidence" value="ECO:0007669"/>
    <property type="project" value="UniProtKB-KW"/>
</dbReference>
<keyword evidence="5" id="KW-0411">Iron-sulfur</keyword>
<evidence type="ECO:0000256" key="5">
    <source>
        <dbReference type="ARBA" id="ARBA00023014"/>
    </source>
</evidence>
<dbReference type="GO" id="GO:0046872">
    <property type="term" value="F:metal ion binding"/>
    <property type="evidence" value="ECO:0007669"/>
    <property type="project" value="UniProtKB-KW"/>
</dbReference>